<dbReference type="InterPro" id="IPR001611">
    <property type="entry name" value="Leu-rich_rpt"/>
</dbReference>
<gene>
    <name evidence="3" type="ORF">HK097_008053</name>
</gene>
<dbReference type="Pfam" id="PF13516">
    <property type="entry name" value="LRR_6"/>
    <property type="match status" value="2"/>
</dbReference>
<dbReference type="SUPFAM" id="SSF52047">
    <property type="entry name" value="RNI-like"/>
    <property type="match status" value="1"/>
</dbReference>
<accession>A0AAD5SAV1</accession>
<sequence length="791" mass="85529">MLEREAQDRFELLEREMARAGKKLDEELPVGLKKTNASGSFRDISLSRSQKRQSYDNRQNSFNLSPDPPTFDNIVSASPIPLPQGTASEDFTTAALTITTNAAPPPSSAKVPASAPFSFGSTASSPAPSSPMSPASPSFSSPLSTPTTSPFQALNQPAMPLPEATSAPLLNANVASLQAKYGGRRRASVAVWSDDRLMQFAAGMAEKEGKDKDKHASKIPSSLSFGAGDENFDGESQPQGPPAQPKEDEKGYGVLGRNAMFRVFHYLDFRQKMRVRRTSMVLLRLMLDPETKLTTDVDLSLWHKKIDDKIVGDVVCFCGRVLRKLNLKGCWQVTDKGLASMGIYAPNLEILNLNSVWDITDAGLISLARSCGSLKDVDLSNCRKLGDQGVLGLLGECAGLQILSVSYCKNLTDAVMDGMGWRRLEKVCFQRCTGIFDGGFERWRRGVEEEALKARGDIGTVLDEAKVAGEAVDGLQDDTLRRDGVREDEMVEDVGEKAESHEIEVFDIEDTDVTMESEKEDGAAAENGAAGVGEFLTANYFHASPDASSDNMDVDSIAHTRSHSHVTNESELRDIFPSAIAITPQTLNPYGFAMTELVLSDCSFLTDATVASIAASCPALRTLSLSFCCALTEGFAGPLKEGCRFLRILDLSFCGGAVTDESLEVLCSPPSLAPGVDGYGFPVVGGGNQPQRPSLNQTLRRLSIRGCVQVTDEGIAVLEKWCKGLRMINVSQCKGVTVDGVKKIGWRLLTCQGLLEVEDDDDGFWPVQRGRMVGEGGRGEGKRERSRASTA</sequence>
<comment type="caution">
    <text evidence="3">The sequence shown here is derived from an EMBL/GenBank/DDBJ whole genome shotgun (WGS) entry which is preliminary data.</text>
</comment>
<name>A0AAD5SAV1_9FUNG</name>
<feature type="compositionally biased region" description="Basic and acidic residues" evidence="1">
    <location>
        <begin position="205"/>
        <end position="216"/>
    </location>
</feature>
<dbReference type="GO" id="GO:0031146">
    <property type="term" value="P:SCF-dependent proteasomal ubiquitin-dependent protein catabolic process"/>
    <property type="evidence" value="ECO:0007669"/>
    <property type="project" value="TreeGrafter"/>
</dbReference>
<keyword evidence="4" id="KW-1185">Reference proteome</keyword>
<organism evidence="3 4">
    <name type="scientific">Rhizophlyctis rosea</name>
    <dbReference type="NCBI Taxonomy" id="64517"/>
    <lineage>
        <taxon>Eukaryota</taxon>
        <taxon>Fungi</taxon>
        <taxon>Fungi incertae sedis</taxon>
        <taxon>Chytridiomycota</taxon>
        <taxon>Chytridiomycota incertae sedis</taxon>
        <taxon>Chytridiomycetes</taxon>
        <taxon>Rhizophlyctidales</taxon>
        <taxon>Rhizophlyctidaceae</taxon>
        <taxon>Rhizophlyctis</taxon>
    </lineage>
</organism>
<feature type="compositionally biased region" description="Low complexity" evidence="1">
    <location>
        <begin position="102"/>
        <end position="151"/>
    </location>
</feature>
<proteinExistence type="predicted"/>
<dbReference type="GO" id="GO:0019005">
    <property type="term" value="C:SCF ubiquitin ligase complex"/>
    <property type="evidence" value="ECO:0007669"/>
    <property type="project" value="TreeGrafter"/>
</dbReference>
<feature type="region of interest" description="Disordered" evidence="1">
    <location>
        <begin position="768"/>
        <end position="791"/>
    </location>
</feature>
<evidence type="ECO:0000256" key="1">
    <source>
        <dbReference type="SAM" id="MobiDB-lite"/>
    </source>
</evidence>
<dbReference type="Proteomes" id="UP001212841">
    <property type="component" value="Unassembled WGS sequence"/>
</dbReference>
<evidence type="ECO:0000259" key="2">
    <source>
        <dbReference type="Pfam" id="PF25372"/>
    </source>
</evidence>
<dbReference type="PANTHER" id="PTHR13318">
    <property type="entry name" value="PARTNER OF PAIRED, ISOFORM B-RELATED"/>
    <property type="match status" value="1"/>
</dbReference>
<feature type="compositionally biased region" description="Basic and acidic residues" evidence="1">
    <location>
        <begin position="777"/>
        <end position="791"/>
    </location>
</feature>
<feature type="domain" description="F-box/LRR-repeat protein 15-like leucin rich repeat" evidence="2">
    <location>
        <begin position="322"/>
        <end position="433"/>
    </location>
</feature>
<reference evidence="3" key="1">
    <citation type="submission" date="2020-05" db="EMBL/GenBank/DDBJ databases">
        <title>Phylogenomic resolution of chytrid fungi.</title>
        <authorList>
            <person name="Stajich J.E."/>
            <person name="Amses K."/>
            <person name="Simmons R."/>
            <person name="Seto K."/>
            <person name="Myers J."/>
            <person name="Bonds A."/>
            <person name="Quandt C.A."/>
            <person name="Barry K."/>
            <person name="Liu P."/>
            <person name="Grigoriev I."/>
            <person name="Longcore J.E."/>
            <person name="James T.Y."/>
        </authorList>
    </citation>
    <scope>NUCLEOTIDE SEQUENCE</scope>
    <source>
        <strain evidence="3">JEL0318</strain>
    </source>
</reference>
<dbReference type="SMART" id="SM00367">
    <property type="entry name" value="LRR_CC"/>
    <property type="match status" value="9"/>
</dbReference>
<evidence type="ECO:0000313" key="4">
    <source>
        <dbReference type="Proteomes" id="UP001212841"/>
    </source>
</evidence>
<feature type="region of interest" description="Disordered" evidence="1">
    <location>
        <begin position="23"/>
        <end position="87"/>
    </location>
</feature>
<dbReference type="InterPro" id="IPR006553">
    <property type="entry name" value="Leu-rich_rpt_Cys-con_subtyp"/>
</dbReference>
<dbReference type="AlphaFoldDB" id="A0AAD5SAV1"/>
<dbReference type="PANTHER" id="PTHR13318:SF105">
    <property type="entry name" value="F-BOX_LRR-REPEAT PROTEIN 3"/>
    <property type="match status" value="1"/>
</dbReference>
<protein>
    <recommendedName>
        <fullName evidence="2">F-box/LRR-repeat protein 15-like leucin rich repeat domain-containing protein</fullName>
    </recommendedName>
</protein>
<dbReference type="Pfam" id="PF25372">
    <property type="entry name" value="DUF7885"/>
    <property type="match status" value="1"/>
</dbReference>
<evidence type="ECO:0000313" key="3">
    <source>
        <dbReference type="EMBL" id="KAJ3050976.1"/>
    </source>
</evidence>
<dbReference type="InterPro" id="IPR032675">
    <property type="entry name" value="LRR_dom_sf"/>
</dbReference>
<feature type="region of interest" description="Disordered" evidence="1">
    <location>
        <begin position="205"/>
        <end position="251"/>
    </location>
</feature>
<dbReference type="EMBL" id="JADGJD010000450">
    <property type="protein sequence ID" value="KAJ3050976.1"/>
    <property type="molecule type" value="Genomic_DNA"/>
</dbReference>
<feature type="region of interest" description="Disordered" evidence="1">
    <location>
        <begin position="102"/>
        <end position="159"/>
    </location>
</feature>
<dbReference type="Gene3D" id="3.80.10.10">
    <property type="entry name" value="Ribonuclease Inhibitor"/>
    <property type="match status" value="3"/>
</dbReference>
<dbReference type="InterPro" id="IPR057207">
    <property type="entry name" value="FBXL15_LRR"/>
</dbReference>